<name>A0A6A7WDI0_9BACT</name>
<comment type="caution">
    <text evidence="2">The sequence shown here is derived from an EMBL/GenBank/DDBJ whole genome shotgun (WGS) entry which is preliminary data.</text>
</comment>
<gene>
    <name evidence="2" type="ORF">F7D20_10860</name>
</gene>
<evidence type="ECO:0000313" key="3">
    <source>
        <dbReference type="Proteomes" id="UP000384372"/>
    </source>
</evidence>
<evidence type="ECO:0000313" key="2">
    <source>
        <dbReference type="EMBL" id="MQP12441.1"/>
    </source>
</evidence>
<accession>A0A6A7WDI0</accession>
<keyword evidence="3" id="KW-1185">Reference proteome</keyword>
<keyword evidence="1" id="KW-1133">Transmembrane helix</keyword>
<protein>
    <submittedName>
        <fullName evidence="2">Uncharacterized protein</fullName>
    </submittedName>
</protein>
<dbReference type="EMBL" id="VZAD01000080">
    <property type="protein sequence ID" value="MQP12441.1"/>
    <property type="molecule type" value="Genomic_DNA"/>
</dbReference>
<evidence type="ECO:0000256" key="1">
    <source>
        <dbReference type="SAM" id="Phobius"/>
    </source>
</evidence>
<dbReference type="OrthoDB" id="7505417at2"/>
<organism evidence="2 3">
    <name type="scientific">Segatella copri</name>
    <dbReference type="NCBI Taxonomy" id="165179"/>
    <lineage>
        <taxon>Bacteria</taxon>
        <taxon>Pseudomonadati</taxon>
        <taxon>Bacteroidota</taxon>
        <taxon>Bacteroidia</taxon>
        <taxon>Bacteroidales</taxon>
        <taxon>Prevotellaceae</taxon>
        <taxon>Segatella</taxon>
    </lineage>
</organism>
<dbReference type="AlphaFoldDB" id="A0A6A7WDI0"/>
<proteinExistence type="predicted"/>
<keyword evidence="1" id="KW-0472">Membrane</keyword>
<keyword evidence="1" id="KW-0812">Transmembrane</keyword>
<dbReference type="Proteomes" id="UP000384372">
    <property type="component" value="Unassembled WGS sequence"/>
</dbReference>
<sequence>MRKISRKNRIILKPFVFLQKNGGGDMKVYQDSKGNINGYSWNISNKFIQTVVMGGCLLRLMLFPFVGLYLIFHPNEGGKYASSRKLV</sequence>
<reference evidence="2 3" key="1">
    <citation type="submission" date="2019-09" db="EMBL/GenBank/DDBJ databases">
        <title>Distinct polysaccharide growth profiles of human intestinal Prevotella copri isolates.</title>
        <authorList>
            <person name="Fehlner-Peach H."/>
            <person name="Magnabosco C."/>
            <person name="Raghavan V."/>
            <person name="Scher J.U."/>
            <person name="Tett A."/>
            <person name="Cox L.M."/>
            <person name="Gottsegen C."/>
            <person name="Watters A."/>
            <person name="Wiltshire- Gordon J.D."/>
            <person name="Segata N."/>
            <person name="Bonneau R."/>
            <person name="Littman D.R."/>
        </authorList>
    </citation>
    <scope>NUCLEOTIDE SEQUENCE [LARGE SCALE GENOMIC DNA]</scope>
    <source>
        <strain evidence="3">iAQ1173</strain>
    </source>
</reference>
<feature type="transmembrane region" description="Helical" evidence="1">
    <location>
        <begin position="51"/>
        <end position="72"/>
    </location>
</feature>
<dbReference type="RefSeq" id="WP_158464045.1">
    <property type="nucleotide sequence ID" value="NZ_VZAD01000080.1"/>
</dbReference>